<name>A0A892ZHV2_9NEIS</name>
<accession>A0A892ZHV2</accession>
<dbReference type="Proteomes" id="UP000653156">
    <property type="component" value="Chromosome"/>
</dbReference>
<dbReference type="KEGG" id="ptes:JQU52_01145"/>
<sequence length="168" mass="17984">MKIKCPACGAAASIEVLIAHDDARSLIVALTGISDDTAKAALRYLGLFRPAQKDLSWARAAKLLAELVPMIQAAQITRKHQSYPAPREAWIWAFNRCIEARDLGKLQTPLTGHGFLLENLTFWTPQKTTAATVLPSPQPSPTGEGAVSTKLRDGVGGLIAWAQKGGGN</sequence>
<dbReference type="AlphaFoldDB" id="A0A892ZHV2"/>
<evidence type="ECO:0000313" key="1">
    <source>
        <dbReference type="EMBL" id="QRQ82080.1"/>
    </source>
</evidence>
<keyword evidence="2" id="KW-1185">Reference proteome</keyword>
<protein>
    <recommendedName>
        <fullName evidence="3">DUF2752 domain-containing protein</fullName>
    </recommendedName>
</protein>
<organism evidence="1 2">
    <name type="scientific">Paralysiella testudinis</name>
    <dbReference type="NCBI Taxonomy" id="2809020"/>
    <lineage>
        <taxon>Bacteria</taxon>
        <taxon>Pseudomonadati</taxon>
        <taxon>Pseudomonadota</taxon>
        <taxon>Betaproteobacteria</taxon>
        <taxon>Neisseriales</taxon>
        <taxon>Neisseriaceae</taxon>
        <taxon>Paralysiella</taxon>
    </lineage>
</organism>
<reference evidence="1" key="1">
    <citation type="submission" date="2021-02" db="EMBL/GenBank/DDBJ databases">
        <title>Neisseriaceae sp. 26B isolated from the cloaca of a Common Toad-headed Turtle (Mesoclemmys nasuta).</title>
        <authorList>
            <person name="Spergser J."/>
            <person name="Busse H.-J."/>
        </authorList>
    </citation>
    <scope>NUCLEOTIDE SEQUENCE</scope>
    <source>
        <strain evidence="1">26B</strain>
    </source>
</reference>
<dbReference type="EMBL" id="CP069798">
    <property type="protein sequence ID" value="QRQ82080.1"/>
    <property type="molecule type" value="Genomic_DNA"/>
</dbReference>
<gene>
    <name evidence="1" type="ORF">JQU52_01145</name>
</gene>
<evidence type="ECO:0000313" key="2">
    <source>
        <dbReference type="Proteomes" id="UP000653156"/>
    </source>
</evidence>
<proteinExistence type="predicted"/>
<evidence type="ECO:0008006" key="3">
    <source>
        <dbReference type="Google" id="ProtNLM"/>
    </source>
</evidence>
<dbReference type="RefSeq" id="WP_230339375.1">
    <property type="nucleotide sequence ID" value="NZ_CP069798.1"/>
</dbReference>